<keyword evidence="7" id="KW-0482">Metalloprotease</keyword>
<name>N8W9Y0_9GAMM</name>
<dbReference type="CDD" id="cd08073">
    <property type="entry name" value="MPN_NLPC_P60"/>
    <property type="match status" value="1"/>
</dbReference>
<dbReference type="RefSeq" id="WP_004771382.1">
    <property type="nucleotide sequence ID" value="NZ_KB849357.1"/>
</dbReference>
<dbReference type="EMBL" id="APPC01000017">
    <property type="protein sequence ID" value="ENU92107.1"/>
    <property type="molecule type" value="Genomic_DNA"/>
</dbReference>
<comment type="caution">
    <text evidence="10">The sequence shown here is derived from an EMBL/GenBank/DDBJ whole genome shotgun (WGS) entry which is preliminary data.</text>
</comment>
<dbReference type="HOGENOM" id="CLU_071796_0_1_6"/>
<dbReference type="eggNOG" id="COG1310">
    <property type="taxonomic scope" value="Bacteria"/>
</dbReference>
<dbReference type="GO" id="GO:0008235">
    <property type="term" value="F:metalloexopeptidase activity"/>
    <property type="evidence" value="ECO:0007669"/>
    <property type="project" value="TreeGrafter"/>
</dbReference>
<gene>
    <name evidence="10" type="ORF">F971_01994</name>
</gene>
<dbReference type="GO" id="GO:0008234">
    <property type="term" value="F:cysteine-type peptidase activity"/>
    <property type="evidence" value="ECO:0007669"/>
    <property type="project" value="UniProtKB-KW"/>
</dbReference>
<dbReference type="Pfam" id="PF00877">
    <property type="entry name" value="NLPC_P60"/>
    <property type="match status" value="1"/>
</dbReference>
<dbReference type="InterPro" id="IPR000064">
    <property type="entry name" value="NLP_P60_dom"/>
</dbReference>
<feature type="domain" description="JAB" evidence="9">
    <location>
        <begin position="8"/>
        <end position="93"/>
    </location>
</feature>
<evidence type="ECO:0000259" key="8">
    <source>
        <dbReference type="Pfam" id="PF00877"/>
    </source>
</evidence>
<dbReference type="AlphaFoldDB" id="N8W9Y0"/>
<keyword evidence="5" id="KW-0788">Thiol protease</keyword>
<dbReference type="InterPro" id="IPR038765">
    <property type="entry name" value="Papain-like_cys_pep_sf"/>
</dbReference>
<proteinExistence type="inferred from homology"/>
<dbReference type="Gene3D" id="3.90.1720.10">
    <property type="entry name" value="endopeptidase domain like (from Nostoc punctiforme)"/>
    <property type="match status" value="1"/>
</dbReference>
<evidence type="ECO:0000256" key="6">
    <source>
        <dbReference type="ARBA" id="ARBA00022833"/>
    </source>
</evidence>
<reference evidence="10 11" key="1">
    <citation type="submission" date="2013-02" db="EMBL/GenBank/DDBJ databases">
        <title>The Genome Sequence of Acinetobacter sp. NIPH 758.</title>
        <authorList>
            <consortium name="The Broad Institute Genome Sequencing Platform"/>
            <consortium name="The Broad Institute Genome Sequencing Center for Infectious Disease"/>
            <person name="Cerqueira G."/>
            <person name="Feldgarden M."/>
            <person name="Courvalin P."/>
            <person name="Perichon B."/>
            <person name="Grillot-Courvalin C."/>
            <person name="Clermont D."/>
            <person name="Rocha E."/>
            <person name="Yoon E.-J."/>
            <person name="Nemec A."/>
            <person name="Walker B."/>
            <person name="Young S.K."/>
            <person name="Zeng Q."/>
            <person name="Gargeya S."/>
            <person name="Fitzgerald M."/>
            <person name="Haas B."/>
            <person name="Abouelleil A."/>
            <person name="Alvarado L."/>
            <person name="Arachchi H.M."/>
            <person name="Berlin A.M."/>
            <person name="Chapman S.B."/>
            <person name="Dewar J."/>
            <person name="Goldberg J."/>
            <person name="Griggs A."/>
            <person name="Gujja S."/>
            <person name="Hansen M."/>
            <person name="Howarth C."/>
            <person name="Imamovic A."/>
            <person name="Larimer J."/>
            <person name="McCowan C."/>
            <person name="Murphy C."/>
            <person name="Neiman D."/>
            <person name="Pearson M."/>
            <person name="Priest M."/>
            <person name="Roberts A."/>
            <person name="Saif S."/>
            <person name="Shea T."/>
            <person name="Sisk P."/>
            <person name="Sykes S."/>
            <person name="Wortman J."/>
            <person name="Nusbaum C."/>
            <person name="Birren B."/>
        </authorList>
    </citation>
    <scope>NUCLEOTIDE SEQUENCE [LARGE SCALE GENOMIC DNA]</scope>
    <source>
        <strain evidence="10 11">NIPH 758</strain>
    </source>
</reference>
<evidence type="ECO:0000256" key="1">
    <source>
        <dbReference type="ARBA" id="ARBA00007074"/>
    </source>
</evidence>
<sequence>MRLTKKIKNAVEAHAKECYPRECCGVIVNREYIPCRNIAESNDQFEIDPVDLTAAEDEGEITAYVHSHPDGTTTASELDLKQIELHGTPWLICSYPDLDFQVYKPNGYCAPLLGRNYFHGWQDCYSLIRDFYERELGINLIDFQRADAWWEDPEHASLYLENYQKAGFYEVDSPQYGDMIICRVGRTEHPNHAVIWLGDKDMLRSEETEPCFGNSLILHHPYGRKSVREIYGKQWLDRTVKILRHHEINQIHQIDE</sequence>
<dbReference type="eggNOG" id="COG0791">
    <property type="taxonomic scope" value="Bacteria"/>
</dbReference>
<dbReference type="PANTHER" id="PTHR34858">
    <property type="entry name" value="CYSO-CYSTEINE PEPTIDASE"/>
    <property type="match status" value="1"/>
</dbReference>
<feature type="domain" description="NlpC/P60" evidence="8">
    <location>
        <begin position="115"/>
        <end position="244"/>
    </location>
</feature>
<evidence type="ECO:0000313" key="10">
    <source>
        <dbReference type="EMBL" id="ENU92107.1"/>
    </source>
</evidence>
<accession>N8W9Y0</accession>
<keyword evidence="4" id="KW-0378">Hydrolase</keyword>
<evidence type="ECO:0000256" key="3">
    <source>
        <dbReference type="ARBA" id="ARBA00022723"/>
    </source>
</evidence>
<organism evidence="10 11">
    <name type="scientific">Acinetobacter vivianii</name>
    <dbReference type="NCBI Taxonomy" id="1776742"/>
    <lineage>
        <taxon>Bacteria</taxon>
        <taxon>Pseudomonadati</taxon>
        <taxon>Pseudomonadota</taxon>
        <taxon>Gammaproteobacteria</taxon>
        <taxon>Moraxellales</taxon>
        <taxon>Moraxellaceae</taxon>
        <taxon>Acinetobacter</taxon>
    </lineage>
</organism>
<evidence type="ECO:0000256" key="2">
    <source>
        <dbReference type="ARBA" id="ARBA00022670"/>
    </source>
</evidence>
<dbReference type="PATRIC" id="fig|1217712.3.peg.1911"/>
<keyword evidence="2" id="KW-0645">Protease</keyword>
<dbReference type="SUPFAM" id="SSF54001">
    <property type="entry name" value="Cysteine proteinases"/>
    <property type="match status" value="1"/>
</dbReference>
<keyword evidence="6" id="KW-0862">Zinc</keyword>
<dbReference type="InterPro" id="IPR028090">
    <property type="entry name" value="JAB_dom_prok"/>
</dbReference>
<dbReference type="Gene3D" id="3.40.140.10">
    <property type="entry name" value="Cytidine Deaminase, domain 2"/>
    <property type="match status" value="1"/>
</dbReference>
<keyword evidence="3" id="KW-0479">Metal-binding</keyword>
<evidence type="ECO:0000256" key="7">
    <source>
        <dbReference type="ARBA" id="ARBA00023049"/>
    </source>
</evidence>
<dbReference type="SUPFAM" id="SSF102712">
    <property type="entry name" value="JAB1/MPN domain"/>
    <property type="match status" value="1"/>
</dbReference>
<evidence type="ECO:0000313" key="11">
    <source>
        <dbReference type="Proteomes" id="UP000013049"/>
    </source>
</evidence>
<evidence type="ECO:0000259" key="9">
    <source>
        <dbReference type="Pfam" id="PF14464"/>
    </source>
</evidence>
<evidence type="ECO:0000256" key="4">
    <source>
        <dbReference type="ARBA" id="ARBA00022801"/>
    </source>
</evidence>
<dbReference type="GO" id="GO:0008270">
    <property type="term" value="F:zinc ion binding"/>
    <property type="evidence" value="ECO:0007669"/>
    <property type="project" value="TreeGrafter"/>
</dbReference>
<evidence type="ECO:0000256" key="5">
    <source>
        <dbReference type="ARBA" id="ARBA00022807"/>
    </source>
</evidence>
<dbReference type="Proteomes" id="UP000013049">
    <property type="component" value="Unassembled WGS sequence"/>
</dbReference>
<dbReference type="Pfam" id="PF14464">
    <property type="entry name" value="Prok-JAB"/>
    <property type="match status" value="1"/>
</dbReference>
<dbReference type="GO" id="GO:0006508">
    <property type="term" value="P:proteolysis"/>
    <property type="evidence" value="ECO:0007669"/>
    <property type="project" value="UniProtKB-KW"/>
</dbReference>
<dbReference type="InterPro" id="IPR051929">
    <property type="entry name" value="VirAsm_ModProt"/>
</dbReference>
<comment type="similarity">
    <text evidence="1">Belongs to the peptidase C40 family.</text>
</comment>
<evidence type="ECO:0008006" key="12">
    <source>
        <dbReference type="Google" id="ProtNLM"/>
    </source>
</evidence>
<dbReference type="PANTHER" id="PTHR34858:SF1">
    <property type="entry name" value="CYSO-CYSTEINE PEPTIDASE"/>
    <property type="match status" value="1"/>
</dbReference>
<protein>
    <recommendedName>
        <fullName evidence="12">JAB1/MPN/MOV34 metalloenzyme domain-containing protein</fullName>
    </recommendedName>
</protein>